<proteinExistence type="predicted"/>
<sequence length="190" mass="21853">MADPSFDFLKSKFHISKETYVILKRLSYRRKLRTGEDIVKQGAKSNKIAFLTSGLMRAYTTLETGKEITKNIFTPIAFVGAFSSIINDEPSIFCYESLTDSVIYEVDFNQFIEIANSNIAMSNLYNRVLEYIFIIYERKQLQTASLNATQRYLALKQGIPHIDNLIPQYQIASYLNISPVQLSRIRKVLN</sequence>
<evidence type="ECO:0000259" key="1">
    <source>
        <dbReference type="PROSITE" id="PS50042"/>
    </source>
</evidence>
<dbReference type="EMBL" id="NGJN01000001">
    <property type="protein sequence ID" value="OZV70666.1"/>
    <property type="molecule type" value="Genomic_DNA"/>
</dbReference>
<evidence type="ECO:0000313" key="3">
    <source>
        <dbReference type="Proteomes" id="UP000216840"/>
    </source>
</evidence>
<dbReference type="InterPro" id="IPR000595">
    <property type="entry name" value="cNMP-bd_dom"/>
</dbReference>
<comment type="caution">
    <text evidence="2">The sequence shown here is derived from an EMBL/GenBank/DDBJ whole genome shotgun (WGS) entry which is preliminary data.</text>
</comment>
<accession>A0A265UZE5</accession>
<dbReference type="RefSeq" id="WP_094966742.1">
    <property type="nucleotide sequence ID" value="NZ_NGJN01000001.1"/>
</dbReference>
<organism evidence="2 3">
    <name type="scientific">Winogradskyella aurantia</name>
    <dbReference type="NCBI Taxonomy" id="1915063"/>
    <lineage>
        <taxon>Bacteria</taxon>
        <taxon>Pseudomonadati</taxon>
        <taxon>Bacteroidota</taxon>
        <taxon>Flavobacteriia</taxon>
        <taxon>Flavobacteriales</taxon>
        <taxon>Flavobacteriaceae</taxon>
        <taxon>Winogradskyella</taxon>
    </lineage>
</organism>
<dbReference type="SUPFAM" id="SSF51206">
    <property type="entry name" value="cAMP-binding domain-like"/>
    <property type="match status" value="1"/>
</dbReference>
<dbReference type="InterPro" id="IPR018490">
    <property type="entry name" value="cNMP-bd_dom_sf"/>
</dbReference>
<protein>
    <recommendedName>
        <fullName evidence="1">Cyclic nucleotide-binding domain-containing protein</fullName>
    </recommendedName>
</protein>
<dbReference type="Proteomes" id="UP000216840">
    <property type="component" value="Unassembled WGS sequence"/>
</dbReference>
<dbReference type="OrthoDB" id="663011at2"/>
<dbReference type="Gene3D" id="2.60.120.10">
    <property type="entry name" value="Jelly Rolls"/>
    <property type="match status" value="1"/>
</dbReference>
<dbReference type="CDD" id="cd00038">
    <property type="entry name" value="CAP_ED"/>
    <property type="match status" value="1"/>
</dbReference>
<dbReference type="PROSITE" id="PS50042">
    <property type="entry name" value="CNMP_BINDING_3"/>
    <property type="match status" value="1"/>
</dbReference>
<dbReference type="SMART" id="SM00100">
    <property type="entry name" value="cNMP"/>
    <property type="match status" value="1"/>
</dbReference>
<dbReference type="Pfam" id="PF00027">
    <property type="entry name" value="cNMP_binding"/>
    <property type="match status" value="1"/>
</dbReference>
<keyword evidence="3" id="KW-1185">Reference proteome</keyword>
<evidence type="ECO:0000313" key="2">
    <source>
        <dbReference type="EMBL" id="OZV70666.1"/>
    </source>
</evidence>
<gene>
    <name evidence="2" type="ORF">CA834_00700</name>
</gene>
<dbReference type="AlphaFoldDB" id="A0A265UZE5"/>
<reference evidence="2 3" key="1">
    <citation type="submission" date="2017-05" db="EMBL/GenBank/DDBJ databases">
        <title>The draft genome sequence of Idiomarina salinarum WNB302.</title>
        <authorList>
            <person name="Sun Y."/>
            <person name="Chen B."/>
            <person name="Du Z."/>
        </authorList>
    </citation>
    <scope>NUCLEOTIDE SEQUENCE [LARGE SCALE GENOMIC DNA]</scope>
    <source>
        <strain evidence="2 3">WNB302</strain>
    </source>
</reference>
<dbReference type="InterPro" id="IPR014710">
    <property type="entry name" value="RmlC-like_jellyroll"/>
</dbReference>
<feature type="domain" description="Cyclic nucleotide-binding" evidence="1">
    <location>
        <begin position="23"/>
        <end position="114"/>
    </location>
</feature>
<name>A0A265UZE5_9FLAO</name>